<keyword evidence="1" id="KW-0378">Hydrolase</keyword>
<evidence type="ECO:0000313" key="1">
    <source>
        <dbReference type="EMBL" id="KAA1246658.1"/>
    </source>
</evidence>
<dbReference type="EMBL" id="VTZN01000216">
    <property type="protein sequence ID" value="KAA1246658.1"/>
    <property type="molecule type" value="Genomic_DNA"/>
</dbReference>
<reference evidence="1 2" key="1">
    <citation type="submission" date="2019-09" db="EMBL/GenBank/DDBJ databases">
        <title>Report of infection by Mycobacterium simiae a patient suffering from pulmonary tuberculosis.</title>
        <authorList>
            <person name="Mohanty P.S."/>
            <person name="Bansal A.K."/>
            <person name="Singh H."/>
            <person name="Sharma S."/>
            <person name="Patil S.A."/>
            <person name="Upadhaya P."/>
            <person name="Singh P.K."/>
            <person name="Kumar D."/>
            <person name="Kumar S."/>
            <person name="Singh R.K."/>
            <person name="Chaudhary B."/>
        </authorList>
    </citation>
    <scope>NUCLEOTIDE SEQUENCE [LARGE SCALE GENOMIC DNA]</scope>
    <source>
        <strain evidence="1 2">JAL-560-SIM</strain>
    </source>
</reference>
<dbReference type="InterPro" id="IPR012338">
    <property type="entry name" value="Beta-lactam/transpept-like"/>
</dbReference>
<proteinExistence type="predicted"/>
<name>A0A5B1BDR5_MYCSI</name>
<comment type="caution">
    <text evidence="1">The sequence shown here is derived from an EMBL/GenBank/DDBJ whole genome shotgun (WGS) entry which is preliminary data.</text>
</comment>
<dbReference type="OrthoDB" id="3729831at2"/>
<dbReference type="Proteomes" id="UP000324701">
    <property type="component" value="Unassembled WGS sequence"/>
</dbReference>
<gene>
    <name evidence="1" type="ORF">F0Q45_23115</name>
</gene>
<dbReference type="RefSeq" id="WP_149656126.1">
    <property type="nucleotide sequence ID" value="NZ_VTZN01000216.1"/>
</dbReference>
<evidence type="ECO:0000313" key="2">
    <source>
        <dbReference type="Proteomes" id="UP000324701"/>
    </source>
</evidence>
<organism evidence="1 2">
    <name type="scientific">Mycobacterium simiae</name>
    <name type="common">Mycobacterium habana</name>
    <dbReference type="NCBI Taxonomy" id="1784"/>
    <lineage>
        <taxon>Bacteria</taxon>
        <taxon>Bacillati</taxon>
        <taxon>Actinomycetota</taxon>
        <taxon>Actinomycetes</taxon>
        <taxon>Mycobacteriales</taxon>
        <taxon>Mycobacteriaceae</taxon>
        <taxon>Mycobacterium</taxon>
        <taxon>Mycobacterium simiae complex</taxon>
    </lineage>
</organism>
<protein>
    <submittedName>
        <fullName evidence="1">Serine hydrolase</fullName>
    </submittedName>
</protein>
<keyword evidence="2" id="KW-1185">Reference proteome</keyword>
<dbReference type="AlphaFoldDB" id="A0A5B1BDR5"/>
<dbReference type="GO" id="GO:0016787">
    <property type="term" value="F:hydrolase activity"/>
    <property type="evidence" value="ECO:0007669"/>
    <property type="project" value="UniProtKB-KW"/>
</dbReference>
<accession>A0A5B1BDR5</accession>
<sequence length="241" mass="25317">MTVFRALAEGFDELSGALSATIGIAIAATDRAEVSAVGQWSTGVAWSTIKVPLAIAALRNARPTTSEMVTKTITESDNPAAESLWSQLGGPADAARQVQAVIKETGDDCTLVESRRLRPGFTPFGQTLWSLDRQAHFAAYLPGLRQAATVIDFMRHLSDGQRWGLAAKGIAAKGGWGPGSSGGYLVRQFGVVPTKSGHVGVALAAEASDFETGVHGLNQMTEWLVSQLPHLSQHGGHDGVG</sequence>
<dbReference type="SUPFAM" id="SSF56601">
    <property type="entry name" value="beta-lactamase/transpeptidase-like"/>
    <property type="match status" value="1"/>
</dbReference>
<dbReference type="Gene3D" id="3.40.710.10">
    <property type="entry name" value="DD-peptidase/beta-lactamase superfamily"/>
    <property type="match status" value="1"/>
</dbReference>